<feature type="region of interest" description="Disordered" evidence="3">
    <location>
        <begin position="104"/>
        <end position="126"/>
    </location>
</feature>
<dbReference type="GO" id="GO:0031012">
    <property type="term" value="C:extracellular matrix"/>
    <property type="evidence" value="ECO:0007669"/>
    <property type="project" value="TreeGrafter"/>
</dbReference>
<feature type="non-terminal residue" evidence="5">
    <location>
        <position position="1"/>
    </location>
</feature>
<dbReference type="PANTHER" id="PTHR12236">
    <property type="entry name" value="STRUCTURAL CONTITUENT OF CUTICLE"/>
    <property type="match status" value="1"/>
</dbReference>
<dbReference type="AlphaFoldDB" id="A0A146LQF8"/>
<feature type="region of interest" description="Disordered" evidence="3">
    <location>
        <begin position="221"/>
        <end position="240"/>
    </location>
</feature>
<dbReference type="PROSITE" id="PS00233">
    <property type="entry name" value="CHIT_BIND_RR_1"/>
    <property type="match status" value="1"/>
</dbReference>
<dbReference type="PRINTS" id="PR00947">
    <property type="entry name" value="CUTICLE"/>
</dbReference>
<evidence type="ECO:0000256" key="3">
    <source>
        <dbReference type="SAM" id="MobiDB-lite"/>
    </source>
</evidence>
<dbReference type="EMBL" id="GDHC01008546">
    <property type="protein sequence ID" value="JAQ10083.1"/>
    <property type="molecule type" value="Transcribed_RNA"/>
</dbReference>
<dbReference type="PANTHER" id="PTHR12236:SF75">
    <property type="entry name" value="CUTICULAR PROTEIN 62BB, ISOFORM A"/>
    <property type="match status" value="1"/>
</dbReference>
<feature type="chain" id="PRO_5007527331" evidence="4">
    <location>
        <begin position="27"/>
        <end position="337"/>
    </location>
</feature>
<dbReference type="InterPro" id="IPR051217">
    <property type="entry name" value="Insect_Cuticle_Struc_Prot"/>
</dbReference>
<dbReference type="PROSITE" id="PS51155">
    <property type="entry name" value="CHIT_BIND_RR_2"/>
    <property type="match status" value="1"/>
</dbReference>
<gene>
    <name evidence="5" type="primary">Ccp84Ab_6</name>
    <name evidence="5" type="ORF">g.86244</name>
</gene>
<dbReference type="GO" id="GO:0042302">
    <property type="term" value="F:structural constituent of cuticle"/>
    <property type="evidence" value="ECO:0007669"/>
    <property type="project" value="UniProtKB-UniRule"/>
</dbReference>
<dbReference type="InterPro" id="IPR031311">
    <property type="entry name" value="CHIT_BIND_RR_consensus"/>
</dbReference>
<protein>
    <submittedName>
        <fullName evidence="5">Cuticle protein</fullName>
    </submittedName>
</protein>
<feature type="compositionally biased region" description="Pro residues" evidence="3">
    <location>
        <begin position="110"/>
        <end position="126"/>
    </location>
</feature>
<accession>A0A146LQF8</accession>
<keyword evidence="4" id="KW-0732">Signal</keyword>
<sequence>PPVRHPYTVMETKIGLLVLFLRVASAGLYDGFYPGYANQAALIGNQQLQQQQQIQQQQQLQQLQRVNQNAGYFGLRFVPVNQVPQQGQGPQPFPPLEIPTIQYPQTHFLPPRPPNVPSQPEVNPPSGPYNDAPLQFQLARLGAAMPVLQPALTRLAYNPNSAGVAGTEPLVQPAIPTRVVYLPDIRAIPPPPPMLPPIFQPPLIQIPEWVPRVPTPIPARPRYPFSPLERERTRPRPRRPHTVYALVQQTSPSTALPPLRHSGGLPSAQSAAAHLYRFAYGVSDSRTGDVKSQSEYRSGNVVQGVYSLLEADGTKRVVQYTADPHSGFNAVVHKMKR</sequence>
<keyword evidence="1 2" id="KW-0193">Cuticle</keyword>
<dbReference type="GO" id="GO:0005615">
    <property type="term" value="C:extracellular space"/>
    <property type="evidence" value="ECO:0007669"/>
    <property type="project" value="TreeGrafter"/>
</dbReference>
<dbReference type="Pfam" id="PF00379">
    <property type="entry name" value="Chitin_bind_4"/>
    <property type="match status" value="1"/>
</dbReference>
<evidence type="ECO:0000313" key="5">
    <source>
        <dbReference type="EMBL" id="JAQ10083.1"/>
    </source>
</evidence>
<reference evidence="5" key="1">
    <citation type="journal article" date="2016" name="Gigascience">
        <title>De novo construction of an expanded transcriptome assembly for the western tarnished plant bug, Lygus hesperus.</title>
        <authorList>
            <person name="Tassone E.E."/>
            <person name="Geib S.M."/>
            <person name="Hall B."/>
            <person name="Fabrick J.A."/>
            <person name="Brent C.S."/>
            <person name="Hull J.J."/>
        </authorList>
    </citation>
    <scope>NUCLEOTIDE SEQUENCE</scope>
</reference>
<evidence type="ECO:0000256" key="2">
    <source>
        <dbReference type="PROSITE-ProRule" id="PRU00497"/>
    </source>
</evidence>
<feature type="signal peptide" evidence="4">
    <location>
        <begin position="1"/>
        <end position="26"/>
    </location>
</feature>
<proteinExistence type="predicted"/>
<name>A0A146LQF8_LYGHE</name>
<organism evidence="5">
    <name type="scientific">Lygus hesperus</name>
    <name type="common">Western plant bug</name>
    <dbReference type="NCBI Taxonomy" id="30085"/>
    <lineage>
        <taxon>Eukaryota</taxon>
        <taxon>Metazoa</taxon>
        <taxon>Ecdysozoa</taxon>
        <taxon>Arthropoda</taxon>
        <taxon>Hexapoda</taxon>
        <taxon>Insecta</taxon>
        <taxon>Pterygota</taxon>
        <taxon>Neoptera</taxon>
        <taxon>Paraneoptera</taxon>
        <taxon>Hemiptera</taxon>
        <taxon>Heteroptera</taxon>
        <taxon>Panheteroptera</taxon>
        <taxon>Cimicomorpha</taxon>
        <taxon>Miridae</taxon>
        <taxon>Mirini</taxon>
        <taxon>Lygus</taxon>
    </lineage>
</organism>
<evidence type="ECO:0000256" key="4">
    <source>
        <dbReference type="SAM" id="SignalP"/>
    </source>
</evidence>
<dbReference type="InterPro" id="IPR000618">
    <property type="entry name" value="Insect_cuticle"/>
</dbReference>
<evidence type="ECO:0000256" key="1">
    <source>
        <dbReference type="ARBA" id="ARBA00022460"/>
    </source>
</evidence>